<evidence type="ECO:0000313" key="4">
    <source>
        <dbReference type="Proteomes" id="UP000490060"/>
    </source>
</evidence>
<feature type="signal peptide" evidence="1">
    <location>
        <begin position="1"/>
        <end position="19"/>
    </location>
</feature>
<reference evidence="3 4" key="1">
    <citation type="submission" date="2017-11" db="EMBL/GenBank/DDBJ databases">
        <authorList>
            <person name="Duchaud E."/>
        </authorList>
    </citation>
    <scope>NUCLEOTIDE SEQUENCE [LARGE SCALE GENOMIC DNA]</scope>
    <source>
        <strain evidence="3 4">TNO010</strain>
    </source>
</reference>
<feature type="domain" description="Putative auto-transporter adhesin head GIN" evidence="2">
    <location>
        <begin position="162"/>
        <end position="259"/>
    </location>
</feature>
<feature type="chain" id="PRO_5014188105" description="Putative auto-transporter adhesin head GIN domain-containing protein" evidence="1">
    <location>
        <begin position="20"/>
        <end position="275"/>
    </location>
</feature>
<dbReference type="AlphaFoldDB" id="A0A2I2M892"/>
<feature type="domain" description="Putative auto-transporter adhesin head GIN" evidence="2">
    <location>
        <begin position="42"/>
        <end position="158"/>
    </location>
</feature>
<evidence type="ECO:0000256" key="1">
    <source>
        <dbReference type="SAM" id="SignalP"/>
    </source>
</evidence>
<dbReference type="Proteomes" id="UP000490060">
    <property type="component" value="Unassembled WGS sequence"/>
</dbReference>
<sequence>MKKIILVVFSVMISTVVLAQDKQKIKGNKQVITTSKSIDKAFYKIEIDDALELSINQATKNSYVLTTDKNLHEVINFVVIDSVLKISTTHKIARSKKLKIALDFVKLEKITLKNGAKIKGDGVFNSKVMHIDCYNSSEFELDLKAEEVTVNMLGKSKGALKIKATNTTFLMSDKARLEAHVLADNVTAKLMNSADLSLEGEAKKASFSLKEAADMKAKEMKISELDVYTSGSADASIYAGKKLILYAQGKSEVAIYGEPTIELKGFKGTAKLFKK</sequence>
<name>A0A2I2M892_9FLAO</name>
<protein>
    <recommendedName>
        <fullName evidence="2">Putative auto-transporter adhesin head GIN domain-containing protein</fullName>
    </recommendedName>
</protein>
<dbReference type="Gene3D" id="2.160.20.120">
    <property type="match status" value="1"/>
</dbReference>
<gene>
    <name evidence="3" type="ORF">TNO010_220198</name>
</gene>
<evidence type="ECO:0000313" key="3">
    <source>
        <dbReference type="EMBL" id="SOU88758.1"/>
    </source>
</evidence>
<dbReference type="Pfam" id="PF10988">
    <property type="entry name" value="DUF2807"/>
    <property type="match status" value="2"/>
</dbReference>
<proteinExistence type="predicted"/>
<keyword evidence="1" id="KW-0732">Signal</keyword>
<accession>A0A2I2M892</accession>
<evidence type="ECO:0000259" key="2">
    <source>
        <dbReference type="Pfam" id="PF10988"/>
    </source>
</evidence>
<organism evidence="3 4">
    <name type="scientific">Tenacibaculum finnmarkense genomovar ulcerans</name>
    <dbReference type="NCBI Taxonomy" id="2781388"/>
    <lineage>
        <taxon>Bacteria</taxon>
        <taxon>Pseudomonadati</taxon>
        <taxon>Bacteroidota</taxon>
        <taxon>Flavobacteriia</taxon>
        <taxon>Flavobacteriales</taxon>
        <taxon>Flavobacteriaceae</taxon>
        <taxon>Tenacibaculum</taxon>
        <taxon>Tenacibaculum finnmarkense</taxon>
    </lineage>
</organism>
<dbReference type="RefSeq" id="WP_172505320.1">
    <property type="nucleotide sequence ID" value="NZ_JAJHTG010000003.1"/>
</dbReference>
<dbReference type="InterPro" id="IPR021255">
    <property type="entry name" value="DUF2807"/>
</dbReference>
<dbReference type="EMBL" id="OENE01000015">
    <property type="protein sequence ID" value="SOU88758.1"/>
    <property type="molecule type" value="Genomic_DNA"/>
</dbReference>